<comment type="caution">
    <text evidence="1">The sequence shown here is derived from an EMBL/GenBank/DDBJ whole genome shotgun (WGS) entry which is preliminary data.</text>
</comment>
<reference evidence="1" key="1">
    <citation type="submission" date="2019-11" db="EMBL/GenBank/DDBJ databases">
        <authorList>
            <person name="Liu Y."/>
            <person name="Hou J."/>
            <person name="Li T.-Q."/>
            <person name="Guan C.-H."/>
            <person name="Wu X."/>
            <person name="Wu H.-Z."/>
            <person name="Ling F."/>
            <person name="Zhang R."/>
            <person name="Shi X.-G."/>
            <person name="Ren J.-P."/>
            <person name="Chen E.-F."/>
            <person name="Sun J.-M."/>
        </authorList>
    </citation>
    <scope>NUCLEOTIDE SEQUENCE</scope>
    <source>
        <strain evidence="1">Adult_tree_wgs_1</strain>
        <tissue evidence="1">Leaves</tissue>
    </source>
</reference>
<accession>A0A834GYG3</accession>
<organism evidence="1 2">
    <name type="scientific">Rhododendron simsii</name>
    <name type="common">Sims's rhododendron</name>
    <dbReference type="NCBI Taxonomy" id="118357"/>
    <lineage>
        <taxon>Eukaryota</taxon>
        <taxon>Viridiplantae</taxon>
        <taxon>Streptophyta</taxon>
        <taxon>Embryophyta</taxon>
        <taxon>Tracheophyta</taxon>
        <taxon>Spermatophyta</taxon>
        <taxon>Magnoliopsida</taxon>
        <taxon>eudicotyledons</taxon>
        <taxon>Gunneridae</taxon>
        <taxon>Pentapetalae</taxon>
        <taxon>asterids</taxon>
        <taxon>Ericales</taxon>
        <taxon>Ericaceae</taxon>
        <taxon>Ericoideae</taxon>
        <taxon>Rhodoreae</taxon>
        <taxon>Rhododendron</taxon>
    </lineage>
</organism>
<proteinExistence type="predicted"/>
<protein>
    <submittedName>
        <fullName evidence="1">Uncharacterized protein</fullName>
    </submittedName>
</protein>
<dbReference type="Proteomes" id="UP000626092">
    <property type="component" value="Unassembled WGS sequence"/>
</dbReference>
<sequence>MTEADRLKEVRDQVRVSSRLTERGPKVVRILSPVLRIRFLTNRRKREVEEILLDCDNPRPLIFFDAIAMLREVDKIDRKIERNKEVGPSAGVLVAVEDNICTVDDGWV</sequence>
<gene>
    <name evidence="1" type="ORF">RHSIM_Rhsim05G0098400</name>
</gene>
<dbReference type="AlphaFoldDB" id="A0A834GYG3"/>
<keyword evidence="2" id="KW-1185">Reference proteome</keyword>
<dbReference type="OrthoDB" id="1746787at2759"/>
<name>A0A834GYG3_RHOSS</name>
<evidence type="ECO:0000313" key="1">
    <source>
        <dbReference type="EMBL" id="KAF7144095.1"/>
    </source>
</evidence>
<evidence type="ECO:0000313" key="2">
    <source>
        <dbReference type="Proteomes" id="UP000626092"/>
    </source>
</evidence>
<dbReference type="EMBL" id="WJXA01000005">
    <property type="protein sequence ID" value="KAF7144095.1"/>
    <property type="molecule type" value="Genomic_DNA"/>
</dbReference>